<dbReference type="InterPro" id="IPR029032">
    <property type="entry name" value="AhpD-like"/>
</dbReference>
<comment type="caution">
    <text evidence="2">The sequence shown here is derived from an EMBL/GenBank/DDBJ whole genome shotgun (WGS) entry which is preliminary data.</text>
</comment>
<dbReference type="Gene3D" id="1.20.1290.10">
    <property type="entry name" value="AhpD-like"/>
    <property type="match status" value="1"/>
</dbReference>
<reference evidence="2 3" key="1">
    <citation type="submission" date="2024-02" db="EMBL/GenBank/DDBJ databases">
        <title>Genome sequence of Aquincola sp. MAHUQ-54.</title>
        <authorList>
            <person name="Huq M.A."/>
        </authorList>
    </citation>
    <scope>NUCLEOTIDE SEQUENCE [LARGE SCALE GENOMIC DNA]</scope>
    <source>
        <strain evidence="2 3">MAHUQ-54</strain>
    </source>
</reference>
<dbReference type="GO" id="GO:0051920">
    <property type="term" value="F:peroxiredoxin activity"/>
    <property type="evidence" value="ECO:0007669"/>
    <property type="project" value="InterPro"/>
</dbReference>
<dbReference type="InterPro" id="IPR004675">
    <property type="entry name" value="AhpD_core"/>
</dbReference>
<protein>
    <submittedName>
        <fullName evidence="2">Carboxymuconolactone decarboxylase family protein</fullName>
    </submittedName>
</protein>
<organism evidence="2 3">
    <name type="scientific">Aquincola agrisoli</name>
    <dbReference type="NCBI Taxonomy" id="3119538"/>
    <lineage>
        <taxon>Bacteria</taxon>
        <taxon>Pseudomonadati</taxon>
        <taxon>Pseudomonadota</taxon>
        <taxon>Betaproteobacteria</taxon>
        <taxon>Burkholderiales</taxon>
        <taxon>Sphaerotilaceae</taxon>
        <taxon>Aquincola</taxon>
    </lineage>
</organism>
<dbReference type="Proteomes" id="UP001336250">
    <property type="component" value="Unassembled WGS sequence"/>
</dbReference>
<dbReference type="PANTHER" id="PTHR35446:SF3">
    <property type="entry name" value="CMD DOMAIN-CONTAINING PROTEIN"/>
    <property type="match status" value="1"/>
</dbReference>
<evidence type="ECO:0000313" key="3">
    <source>
        <dbReference type="Proteomes" id="UP001336250"/>
    </source>
</evidence>
<dbReference type="SUPFAM" id="SSF69118">
    <property type="entry name" value="AhpD-like"/>
    <property type="match status" value="1"/>
</dbReference>
<gene>
    <name evidence="2" type="ORF">V4F39_01030</name>
</gene>
<keyword evidence="3" id="KW-1185">Reference proteome</keyword>
<dbReference type="RefSeq" id="WP_332287367.1">
    <property type="nucleotide sequence ID" value="NZ_JAZIBG010000003.1"/>
</dbReference>
<proteinExistence type="predicted"/>
<dbReference type="AlphaFoldDB" id="A0AAW9Q720"/>
<evidence type="ECO:0000313" key="2">
    <source>
        <dbReference type="EMBL" id="MEF7612472.1"/>
    </source>
</evidence>
<evidence type="ECO:0000259" key="1">
    <source>
        <dbReference type="Pfam" id="PF02627"/>
    </source>
</evidence>
<dbReference type="Pfam" id="PF02627">
    <property type="entry name" value="CMD"/>
    <property type="match status" value="1"/>
</dbReference>
<feature type="domain" description="Carboxymuconolactone decarboxylase-like" evidence="1">
    <location>
        <begin position="47"/>
        <end position="108"/>
    </location>
</feature>
<dbReference type="NCBIfam" id="TIGR00778">
    <property type="entry name" value="ahpD_dom"/>
    <property type="match status" value="1"/>
</dbReference>
<dbReference type="PANTHER" id="PTHR35446">
    <property type="entry name" value="SI:CH211-175M2.5"/>
    <property type="match status" value="1"/>
</dbReference>
<name>A0AAW9Q720_9BURK</name>
<dbReference type="InterPro" id="IPR003779">
    <property type="entry name" value="CMD-like"/>
</dbReference>
<dbReference type="EMBL" id="JAZIBG010000003">
    <property type="protein sequence ID" value="MEF7612472.1"/>
    <property type="molecule type" value="Genomic_DNA"/>
</dbReference>
<accession>A0AAW9Q720</accession>
<sequence>MSRLPTLPLADAPEAARPLFEQIRRAAGMVPNAYAAIGAHSPAALALMLGGDGALARGTLSKADIEAVRLAISAQNGCDYCVAAHSMLAGKAGLKPEALHALRTGEPTGDERRDALVHFARATAGTRGTVPEAELQAVLAAGFTPAQVTDTLLVISLITFTNLFNRVNDTVIDFPTPA</sequence>